<feature type="domain" description="Metallo-beta-lactamase" evidence="1">
    <location>
        <begin position="111"/>
        <end position="298"/>
    </location>
</feature>
<dbReference type="InterPro" id="IPR050855">
    <property type="entry name" value="NDM-1-like"/>
</dbReference>
<dbReference type="OrthoDB" id="2971563at2"/>
<evidence type="ECO:0000313" key="3">
    <source>
        <dbReference type="Proteomes" id="UP000317078"/>
    </source>
</evidence>
<protein>
    <submittedName>
        <fullName evidence="2">MBL fold metallo-hydrolase</fullName>
    </submittedName>
</protein>
<name>A0A502FR86_9PROT</name>
<dbReference type="Pfam" id="PF00753">
    <property type="entry name" value="Lactamase_B"/>
    <property type="match status" value="1"/>
</dbReference>
<dbReference type="CDD" id="cd16280">
    <property type="entry name" value="metallo-hydrolase-like_MBL-fold"/>
    <property type="match status" value="1"/>
</dbReference>
<dbReference type="Gene3D" id="3.60.15.10">
    <property type="entry name" value="Ribonuclease Z/Hydroxyacylglutathione hydrolase-like"/>
    <property type="match status" value="1"/>
</dbReference>
<evidence type="ECO:0000313" key="2">
    <source>
        <dbReference type="EMBL" id="TPG51921.1"/>
    </source>
</evidence>
<dbReference type="InterPro" id="IPR006311">
    <property type="entry name" value="TAT_signal"/>
</dbReference>
<dbReference type="PROSITE" id="PS51318">
    <property type="entry name" value="TAT"/>
    <property type="match status" value="1"/>
</dbReference>
<dbReference type="EMBL" id="RCZP01000023">
    <property type="protein sequence ID" value="TPG51921.1"/>
    <property type="molecule type" value="Genomic_DNA"/>
</dbReference>
<comment type="caution">
    <text evidence="2">The sequence shown here is derived from an EMBL/GenBank/DDBJ whole genome shotgun (WGS) entry which is preliminary data.</text>
</comment>
<keyword evidence="3" id="KW-1185">Reference proteome</keyword>
<proteinExistence type="predicted"/>
<dbReference type="PANTHER" id="PTHR42951:SF17">
    <property type="entry name" value="METALLO-BETA-LACTAMASE DOMAIN-CONTAINING PROTEIN"/>
    <property type="match status" value="1"/>
</dbReference>
<dbReference type="RefSeq" id="WP_140885389.1">
    <property type="nucleotide sequence ID" value="NZ_RCZP01000023.1"/>
</dbReference>
<dbReference type="GO" id="GO:0016787">
    <property type="term" value="F:hydrolase activity"/>
    <property type="evidence" value="ECO:0007669"/>
    <property type="project" value="UniProtKB-KW"/>
</dbReference>
<dbReference type="Proteomes" id="UP000317078">
    <property type="component" value="Unassembled WGS sequence"/>
</dbReference>
<dbReference type="SUPFAM" id="SSF56281">
    <property type="entry name" value="Metallo-hydrolase/oxidoreductase"/>
    <property type="match status" value="1"/>
</dbReference>
<reference evidence="2 3" key="1">
    <citation type="journal article" date="2019" name="Environ. Microbiol.">
        <title>Species interactions and distinct microbial communities in high Arctic permafrost affected cryosols are associated with the CH4 and CO2 gas fluxes.</title>
        <authorList>
            <person name="Altshuler I."/>
            <person name="Hamel J."/>
            <person name="Turney S."/>
            <person name="Magnuson E."/>
            <person name="Levesque R."/>
            <person name="Greer C."/>
            <person name="Whyte L.G."/>
        </authorList>
    </citation>
    <scope>NUCLEOTIDE SEQUENCE [LARGE SCALE GENOMIC DNA]</scope>
    <source>
        <strain evidence="2 3">S9.3B</strain>
    </source>
</reference>
<dbReference type="PANTHER" id="PTHR42951">
    <property type="entry name" value="METALLO-BETA-LACTAMASE DOMAIN-CONTAINING"/>
    <property type="match status" value="1"/>
</dbReference>
<keyword evidence="2" id="KW-0378">Hydrolase</keyword>
<sequence length="346" mass="37208">MAFWRRTGTATLRAEAVEPGRRRFLALGCACCAAAALPAIPAGAEVPPAVQRHLDLAWEAAGADLGPYLRLGNTALVPPAAPKVDLGPLINQPVPPPGQAFDNLFYVGARWVSAWILRTSEGLILIDALNNDDEAESVIGGGMRRLGLDPAQIRYLIVTHGHGDHYGGAGWVKRVAAPKVVASETDWRMMATRLEFDAPEWGRPPERDVAVKDGDRITLGDTTVELLETPGHTMGTLSLVFPVRGGGQEHRALLWGGTAFNFGAQPDRIRRLQGYIDATDRLRGMARARDLDVFVSNHAGYDEAIAKLAAMPAAGRNPFVIGADTTARALTVMHECARATMEAWTA</sequence>
<evidence type="ECO:0000259" key="1">
    <source>
        <dbReference type="SMART" id="SM00849"/>
    </source>
</evidence>
<dbReference type="SMART" id="SM00849">
    <property type="entry name" value="Lactamase_B"/>
    <property type="match status" value="1"/>
</dbReference>
<gene>
    <name evidence="2" type="ORF">EAH89_19400</name>
</gene>
<organism evidence="2 3">
    <name type="scientific">Muricoccus nepalensis</name>
    <dbReference type="NCBI Taxonomy" id="1854500"/>
    <lineage>
        <taxon>Bacteria</taxon>
        <taxon>Pseudomonadati</taxon>
        <taxon>Pseudomonadota</taxon>
        <taxon>Alphaproteobacteria</taxon>
        <taxon>Acetobacterales</taxon>
        <taxon>Roseomonadaceae</taxon>
        <taxon>Muricoccus</taxon>
    </lineage>
</organism>
<dbReference type="InterPro" id="IPR001279">
    <property type="entry name" value="Metallo-B-lactamas"/>
</dbReference>
<dbReference type="AlphaFoldDB" id="A0A502FR86"/>
<dbReference type="InterPro" id="IPR036866">
    <property type="entry name" value="RibonucZ/Hydroxyglut_hydro"/>
</dbReference>
<accession>A0A502FR86</accession>